<dbReference type="InterPro" id="IPR051209">
    <property type="entry name" value="FAD-bind_Monooxygenase_sf"/>
</dbReference>
<organism evidence="1 2">
    <name type="scientific">Nocardia aurantiaca</name>
    <dbReference type="NCBI Taxonomy" id="2675850"/>
    <lineage>
        <taxon>Bacteria</taxon>
        <taxon>Bacillati</taxon>
        <taxon>Actinomycetota</taxon>
        <taxon>Actinomycetes</taxon>
        <taxon>Mycobacteriales</taxon>
        <taxon>Nocardiaceae</taxon>
        <taxon>Nocardia</taxon>
    </lineage>
</organism>
<dbReference type="SUPFAM" id="SSF51905">
    <property type="entry name" value="FAD/NAD(P)-binding domain"/>
    <property type="match status" value="2"/>
</dbReference>
<dbReference type="RefSeq" id="WP_154785930.1">
    <property type="nucleotide sequence ID" value="NZ_WMBB01000001.1"/>
</dbReference>
<reference evidence="1 2" key="1">
    <citation type="submission" date="2019-11" db="EMBL/GenBank/DDBJ databases">
        <title>Nocardia sp. nov. CT2-14 isolated from soil.</title>
        <authorList>
            <person name="Kanchanasin P."/>
            <person name="Tanasupawat S."/>
            <person name="Yuki M."/>
            <person name="Kudo T."/>
        </authorList>
    </citation>
    <scope>NUCLEOTIDE SEQUENCE [LARGE SCALE GENOMIC DNA]</scope>
    <source>
        <strain evidence="1 2">CT2-14</strain>
    </source>
</reference>
<dbReference type="PANTHER" id="PTHR42877:SF4">
    <property type="entry name" value="FAD_NAD(P)-BINDING DOMAIN-CONTAINING PROTEIN-RELATED"/>
    <property type="match status" value="1"/>
</dbReference>
<dbReference type="PRINTS" id="PR00411">
    <property type="entry name" value="PNDRDTASEI"/>
</dbReference>
<evidence type="ECO:0000313" key="1">
    <source>
        <dbReference type="EMBL" id="MTE11404.1"/>
    </source>
</evidence>
<accession>A0A6I3KTI4</accession>
<dbReference type="Pfam" id="PF13738">
    <property type="entry name" value="Pyr_redox_3"/>
    <property type="match status" value="1"/>
</dbReference>
<dbReference type="InterPro" id="IPR036188">
    <property type="entry name" value="FAD/NAD-bd_sf"/>
</dbReference>
<comment type="caution">
    <text evidence="1">The sequence shown here is derived from an EMBL/GenBank/DDBJ whole genome shotgun (WGS) entry which is preliminary data.</text>
</comment>
<keyword evidence="2" id="KW-1185">Reference proteome</keyword>
<dbReference type="PANTHER" id="PTHR42877">
    <property type="entry name" value="L-ORNITHINE N(5)-MONOOXYGENASE-RELATED"/>
    <property type="match status" value="1"/>
</dbReference>
<evidence type="ECO:0000313" key="2">
    <source>
        <dbReference type="Proteomes" id="UP000432464"/>
    </source>
</evidence>
<dbReference type="AlphaFoldDB" id="A0A6I3KTI4"/>
<protein>
    <submittedName>
        <fullName evidence="1">NAD(P)-binding protein</fullName>
    </submittedName>
</protein>
<dbReference type="Proteomes" id="UP000432464">
    <property type="component" value="Unassembled WGS sequence"/>
</dbReference>
<dbReference type="Gene3D" id="3.50.50.60">
    <property type="entry name" value="FAD/NAD(P)-binding domain"/>
    <property type="match status" value="2"/>
</dbReference>
<name>A0A6I3KTI4_9NOCA</name>
<proteinExistence type="predicted"/>
<gene>
    <name evidence="1" type="ORF">GLP40_01175</name>
</gene>
<dbReference type="EMBL" id="WMBB01000001">
    <property type="protein sequence ID" value="MTE11404.1"/>
    <property type="molecule type" value="Genomic_DNA"/>
</dbReference>
<sequence length="498" mass="55483">MPEAADPGLAEGHSPTRPERVDVLIVGAGFAGIGMGIQLARRGRESFVIIEQAEDVGGTWRDNRYPGVACDIPAHLYSFSFRPNPRWSRVFAEGAEIHAYLRSCVQQERLEPYLRLNCALEQAQWVEAKARWFVRTSQGDFSAANLVIATGRLTEPKIPPVDELENFGGRHWHSARWNPKVSLVGKRVGLVGTGASAVQILPRLASEASEVVVFQRSAPYVLPRGDRFYTPDELSSFAADPRTITELRDELFAEAELSIAARRRRHPEIDLLHQRAMDHLAAQVPDPGLRQQLTPDYEIGCKRILFSDDYYASLQLDTVRLEPTELTRVADGRAIAAAGHAYDLEILVFATGFNATRPSIAKRIRGRASLLSERWSNGMVAHASTTVDGFPNMYVLDGPNAALGHNSAIYVIETQIDYVLSALDHLATSPDTVLEVTPEAVRSSMRDIEERARDTVWTQGRCTSWYRDEQTGRVTLLWPDSAVSFRQRNGAFDISAYR</sequence>